<sequence>MTIFGGSSSRLKSCSLVVNGASFSPGIPSGIHGLPPVAKTQVLNFRVWPLTSTVFGPVSRPLPWKTRAPAASVPGWPSAGAIAARFCRSRAITLGKSTVMSPPTSTPSSAALRMFDTARALWMSALEGTQPELRQSPPARCSDTMADLPPRRPVCLLLTSPPAPEPMAMRSYSGAGVSSMEVTKLRGWTSFKSLALCSSRGQIPRSSRASLA</sequence>
<name>A0A448ZG97_9STRA</name>
<dbReference type="AlphaFoldDB" id="A0A448ZG97"/>
<accession>A0A448ZG97</accession>
<organism evidence="1 2">
    <name type="scientific">Pseudo-nitzschia multistriata</name>
    <dbReference type="NCBI Taxonomy" id="183589"/>
    <lineage>
        <taxon>Eukaryota</taxon>
        <taxon>Sar</taxon>
        <taxon>Stramenopiles</taxon>
        <taxon>Ochrophyta</taxon>
        <taxon>Bacillariophyta</taxon>
        <taxon>Bacillariophyceae</taxon>
        <taxon>Bacillariophycidae</taxon>
        <taxon>Bacillariales</taxon>
        <taxon>Bacillariaceae</taxon>
        <taxon>Pseudo-nitzschia</taxon>
    </lineage>
</organism>
<dbReference type="Proteomes" id="UP000291116">
    <property type="component" value="Unassembled WGS sequence"/>
</dbReference>
<dbReference type="EMBL" id="CAACVS010000324">
    <property type="protein sequence ID" value="VEU41011.1"/>
    <property type="molecule type" value="Genomic_DNA"/>
</dbReference>
<gene>
    <name evidence="1" type="ORF">PSNMU_V1.4_AUG-EV-PASAV3_0079240</name>
</gene>
<keyword evidence="2" id="KW-1185">Reference proteome</keyword>
<proteinExistence type="predicted"/>
<protein>
    <submittedName>
        <fullName evidence="1">Uncharacterized protein</fullName>
    </submittedName>
</protein>
<evidence type="ECO:0000313" key="1">
    <source>
        <dbReference type="EMBL" id="VEU41011.1"/>
    </source>
</evidence>
<reference evidence="1 2" key="1">
    <citation type="submission" date="2019-01" db="EMBL/GenBank/DDBJ databases">
        <authorList>
            <person name="Ferrante I. M."/>
        </authorList>
    </citation>
    <scope>NUCLEOTIDE SEQUENCE [LARGE SCALE GENOMIC DNA]</scope>
    <source>
        <strain evidence="1 2">B856</strain>
    </source>
</reference>
<evidence type="ECO:0000313" key="2">
    <source>
        <dbReference type="Proteomes" id="UP000291116"/>
    </source>
</evidence>